<protein>
    <recommendedName>
        <fullName evidence="3">Transposase</fullName>
    </recommendedName>
</protein>
<keyword evidence="2" id="KW-1185">Reference proteome</keyword>
<gene>
    <name evidence="1" type="ORF">QWZ15_10045</name>
</gene>
<proteinExistence type="predicted"/>
<evidence type="ECO:0000313" key="2">
    <source>
        <dbReference type="Proteomes" id="UP001236663"/>
    </source>
</evidence>
<dbReference type="EMBL" id="JAUFQS010000008">
    <property type="protein sequence ID" value="MDN3688171.1"/>
    <property type="molecule type" value="Genomic_DNA"/>
</dbReference>
<evidence type="ECO:0000313" key="1">
    <source>
        <dbReference type="EMBL" id="MDN3688171.1"/>
    </source>
</evidence>
<organism evidence="1 2">
    <name type="scientific">Cyclobacterium jeungdonense</name>
    <dbReference type="NCBI Taxonomy" id="708087"/>
    <lineage>
        <taxon>Bacteria</taxon>
        <taxon>Pseudomonadati</taxon>
        <taxon>Bacteroidota</taxon>
        <taxon>Cytophagia</taxon>
        <taxon>Cytophagales</taxon>
        <taxon>Cyclobacteriaceae</taxon>
        <taxon>Cyclobacterium</taxon>
    </lineage>
</organism>
<accession>A0ABT8C910</accession>
<dbReference type="RefSeq" id="WP_240459412.1">
    <property type="nucleotide sequence ID" value="NZ_JAUFQS010000008.1"/>
</dbReference>
<name>A0ABT8C910_9BACT</name>
<comment type="caution">
    <text evidence="1">The sequence shown here is derived from an EMBL/GenBank/DDBJ whole genome shotgun (WGS) entry which is preliminary data.</text>
</comment>
<dbReference type="Proteomes" id="UP001236663">
    <property type="component" value="Unassembled WGS sequence"/>
</dbReference>
<sequence length="69" mass="7994">MIEIWTALISILLLKVMKAAAKLGWHLSNLVTFIRLNIFIKVELQKWIDSPFMEPDKPPQKKVQGDLFS</sequence>
<reference evidence="2" key="1">
    <citation type="journal article" date="2019" name="Int. J. Syst. Evol. Microbiol.">
        <title>The Global Catalogue of Microorganisms (GCM) 10K type strain sequencing project: providing services to taxonomists for standard genome sequencing and annotation.</title>
        <authorList>
            <consortium name="The Broad Institute Genomics Platform"/>
            <consortium name="The Broad Institute Genome Sequencing Center for Infectious Disease"/>
            <person name="Wu L."/>
            <person name="Ma J."/>
        </authorList>
    </citation>
    <scope>NUCLEOTIDE SEQUENCE [LARGE SCALE GENOMIC DNA]</scope>
    <source>
        <strain evidence="2">CECT 7706</strain>
    </source>
</reference>
<evidence type="ECO:0008006" key="3">
    <source>
        <dbReference type="Google" id="ProtNLM"/>
    </source>
</evidence>